<dbReference type="EMBL" id="JAWDJO010000256">
    <property type="protein sequence ID" value="KAL1888564.1"/>
    <property type="molecule type" value="Genomic_DNA"/>
</dbReference>
<dbReference type="PROSITE" id="PS51140">
    <property type="entry name" value="CUE"/>
    <property type="match status" value="1"/>
</dbReference>
<name>A0ABR3YJS6_9PEZI</name>
<sequence>MSNEQISLPTIVTFMAVTALVIWKLFLSPTDAADSSPRNNIRDSAAQAQARETNAQRILQMFPQVDRRAVLWDLRRNGNRIQVTSERILSGRLETPPPTFQPVRPAGQGDATPSLEPSAAKAAHQTEEDLISRYKLQDKISVDLASSVPEDSAQAAAAAGKSSAKTWSSNKEDRQALLRKRREDMILQARRKMELKLAERQ</sequence>
<feature type="transmembrane region" description="Helical" evidence="2">
    <location>
        <begin position="6"/>
        <end position="27"/>
    </location>
</feature>
<proteinExistence type="predicted"/>
<evidence type="ECO:0000256" key="1">
    <source>
        <dbReference type="SAM" id="MobiDB-lite"/>
    </source>
</evidence>
<dbReference type="Gene3D" id="1.10.8.10">
    <property type="entry name" value="DNA helicase RuvA subunit, C-terminal domain"/>
    <property type="match status" value="1"/>
</dbReference>
<evidence type="ECO:0000259" key="3">
    <source>
        <dbReference type="PROSITE" id="PS51140"/>
    </source>
</evidence>
<keyword evidence="2" id="KW-1133">Transmembrane helix</keyword>
<dbReference type="Pfam" id="PF02845">
    <property type="entry name" value="CUE"/>
    <property type="match status" value="1"/>
</dbReference>
<accession>A0ABR3YJS6</accession>
<keyword evidence="2" id="KW-0812">Transmembrane</keyword>
<feature type="region of interest" description="Disordered" evidence="1">
    <location>
        <begin position="91"/>
        <end position="112"/>
    </location>
</feature>
<gene>
    <name evidence="4" type="ORF">Cpir12675_006128</name>
</gene>
<dbReference type="InterPro" id="IPR003892">
    <property type="entry name" value="CUE"/>
</dbReference>
<reference evidence="4 5" key="1">
    <citation type="journal article" date="2024" name="IMA Fungus">
        <title>IMA Genome - F19 : A genome assembly and annotation guide to empower mycologists, including annotated draft genome sequences of Ceratocystis pirilliformis, Diaporthe australafricana, Fusarium ophioides, Paecilomyces lecythidis, and Sporothrix stenoceras.</title>
        <authorList>
            <person name="Aylward J."/>
            <person name="Wilson A.M."/>
            <person name="Visagie C.M."/>
            <person name="Spraker J."/>
            <person name="Barnes I."/>
            <person name="Buitendag C."/>
            <person name="Ceriani C."/>
            <person name="Del Mar Angel L."/>
            <person name="du Plessis D."/>
            <person name="Fuchs T."/>
            <person name="Gasser K."/>
            <person name="Kramer D."/>
            <person name="Li W."/>
            <person name="Munsamy K."/>
            <person name="Piso A."/>
            <person name="Price J.L."/>
            <person name="Sonnekus B."/>
            <person name="Thomas C."/>
            <person name="van der Nest A."/>
            <person name="van Dijk A."/>
            <person name="van Heerden A."/>
            <person name="van Vuuren N."/>
            <person name="Yilmaz N."/>
            <person name="Duong T.A."/>
            <person name="van der Merwe N.A."/>
            <person name="Wingfield M.J."/>
            <person name="Wingfield B.D."/>
        </authorList>
    </citation>
    <scope>NUCLEOTIDE SEQUENCE [LARGE SCALE GENOMIC DNA]</scope>
    <source>
        <strain evidence="4 5">CMW 12675</strain>
    </source>
</reference>
<keyword evidence="2" id="KW-0472">Membrane</keyword>
<evidence type="ECO:0000313" key="5">
    <source>
        <dbReference type="Proteomes" id="UP001583280"/>
    </source>
</evidence>
<dbReference type="Proteomes" id="UP001583280">
    <property type="component" value="Unassembled WGS sequence"/>
</dbReference>
<feature type="domain" description="CUE" evidence="3">
    <location>
        <begin position="50"/>
        <end position="93"/>
    </location>
</feature>
<evidence type="ECO:0000256" key="2">
    <source>
        <dbReference type="SAM" id="Phobius"/>
    </source>
</evidence>
<comment type="caution">
    <text evidence="4">The sequence shown here is derived from an EMBL/GenBank/DDBJ whole genome shotgun (WGS) entry which is preliminary data.</text>
</comment>
<evidence type="ECO:0000313" key="4">
    <source>
        <dbReference type="EMBL" id="KAL1888564.1"/>
    </source>
</evidence>
<protein>
    <recommendedName>
        <fullName evidence="3">CUE domain-containing protein</fullName>
    </recommendedName>
</protein>
<feature type="region of interest" description="Disordered" evidence="1">
    <location>
        <begin position="153"/>
        <end position="174"/>
    </location>
</feature>
<keyword evidence="5" id="KW-1185">Reference proteome</keyword>
<feature type="compositionally biased region" description="Low complexity" evidence="1">
    <location>
        <begin position="153"/>
        <end position="169"/>
    </location>
</feature>
<organism evidence="4 5">
    <name type="scientific">Ceratocystis pirilliformis</name>
    <dbReference type="NCBI Taxonomy" id="259994"/>
    <lineage>
        <taxon>Eukaryota</taxon>
        <taxon>Fungi</taxon>
        <taxon>Dikarya</taxon>
        <taxon>Ascomycota</taxon>
        <taxon>Pezizomycotina</taxon>
        <taxon>Sordariomycetes</taxon>
        <taxon>Hypocreomycetidae</taxon>
        <taxon>Microascales</taxon>
        <taxon>Ceratocystidaceae</taxon>
        <taxon>Ceratocystis</taxon>
    </lineage>
</organism>